<evidence type="ECO:0000256" key="1">
    <source>
        <dbReference type="SAM" id="MobiDB-lite"/>
    </source>
</evidence>
<organism evidence="3 4">
    <name type="scientific">Caenorhabditis tropicalis</name>
    <dbReference type="NCBI Taxonomy" id="1561998"/>
    <lineage>
        <taxon>Eukaryota</taxon>
        <taxon>Metazoa</taxon>
        <taxon>Ecdysozoa</taxon>
        <taxon>Nematoda</taxon>
        <taxon>Chromadorea</taxon>
        <taxon>Rhabditida</taxon>
        <taxon>Rhabditina</taxon>
        <taxon>Rhabditomorpha</taxon>
        <taxon>Rhabditoidea</taxon>
        <taxon>Rhabditidae</taxon>
        <taxon>Peloderinae</taxon>
        <taxon>Caenorhabditis</taxon>
    </lineage>
</organism>
<feature type="transmembrane region" description="Helical" evidence="2">
    <location>
        <begin position="152"/>
        <end position="172"/>
    </location>
</feature>
<dbReference type="eggNOG" id="ENOG502TJ9U">
    <property type="taxonomic scope" value="Eukaryota"/>
</dbReference>
<protein>
    <submittedName>
        <fullName evidence="4">Serpentine receptor class gamma</fullName>
    </submittedName>
</protein>
<evidence type="ECO:0000256" key="2">
    <source>
        <dbReference type="SAM" id="Phobius"/>
    </source>
</evidence>
<evidence type="ECO:0000313" key="4">
    <source>
        <dbReference type="WBParaSite" id="Csp11.Scaffold629.g9106.t2"/>
    </source>
</evidence>
<feature type="compositionally biased region" description="Basic and acidic residues" evidence="1">
    <location>
        <begin position="79"/>
        <end position="92"/>
    </location>
</feature>
<keyword evidence="2" id="KW-0812">Transmembrane</keyword>
<accession>A0A1I7UGJ5</accession>
<keyword evidence="2" id="KW-1133">Transmembrane helix</keyword>
<name>A0A1I7UGJ5_9PELO</name>
<feature type="region of interest" description="Disordered" evidence="1">
    <location>
        <begin position="79"/>
        <end position="99"/>
    </location>
</feature>
<feature type="transmembrane region" description="Helical" evidence="2">
    <location>
        <begin position="54"/>
        <end position="72"/>
    </location>
</feature>
<feature type="transmembrane region" description="Helical" evidence="2">
    <location>
        <begin position="223"/>
        <end position="248"/>
    </location>
</feature>
<sequence>MVFPDEPDDNYKGKTVGCLIYSLLYLLFYFNPWILELQWNGIFFKAEHIPTLQVIIFPTIIISLWFSALVNWRVGSVKDDKEDTDKEDNEKKSKVKKIPKAPSKKTLGMINKTWISLCLNLMIIVGIFWVVMIILELIVTGKKFINLEIDDIVLFLQGFGFIDVIVLFPMIYDCFKDKYKKDTPECYRKQALFTGLSTVFIFFYFFNPWTLECFRTAELFYEYFLFFSIVELIGIPIILVSLSFYTWIYWRMSKVKPDYDGDEPYLVIYGGGESSTKMIIVE</sequence>
<reference evidence="4" key="1">
    <citation type="submission" date="2016-11" db="UniProtKB">
        <authorList>
            <consortium name="WormBaseParasite"/>
        </authorList>
    </citation>
    <scope>IDENTIFICATION</scope>
</reference>
<evidence type="ECO:0000313" key="3">
    <source>
        <dbReference type="Proteomes" id="UP000095282"/>
    </source>
</evidence>
<keyword evidence="2" id="KW-0472">Membrane</keyword>
<feature type="transmembrane region" description="Helical" evidence="2">
    <location>
        <begin position="114"/>
        <end position="140"/>
    </location>
</feature>
<dbReference type="AlphaFoldDB" id="A0A1I7UGJ5"/>
<keyword evidence="3" id="KW-1185">Reference proteome</keyword>
<feature type="transmembrane region" description="Helical" evidence="2">
    <location>
        <begin position="192"/>
        <end position="211"/>
    </location>
</feature>
<dbReference type="Proteomes" id="UP000095282">
    <property type="component" value="Unplaced"/>
</dbReference>
<feature type="transmembrane region" description="Helical" evidence="2">
    <location>
        <begin position="16"/>
        <end position="34"/>
    </location>
</feature>
<proteinExistence type="predicted"/>
<dbReference type="WBParaSite" id="Csp11.Scaffold629.g9106.t2">
    <property type="protein sequence ID" value="Csp11.Scaffold629.g9106.t2"/>
    <property type="gene ID" value="Csp11.Scaffold629.g9106"/>
</dbReference>